<keyword evidence="3 5" id="KW-0269">Exonuclease</keyword>
<dbReference type="InterPro" id="IPR036397">
    <property type="entry name" value="RNaseH_sf"/>
</dbReference>
<keyword evidence="1" id="KW-0540">Nuclease</keyword>
<evidence type="ECO:0000256" key="3">
    <source>
        <dbReference type="ARBA" id="ARBA00022839"/>
    </source>
</evidence>
<protein>
    <submittedName>
        <fullName evidence="5">3'-5' exonuclease</fullName>
    </submittedName>
</protein>
<proteinExistence type="predicted"/>
<evidence type="ECO:0000256" key="1">
    <source>
        <dbReference type="ARBA" id="ARBA00022722"/>
    </source>
</evidence>
<dbReference type="Gene3D" id="3.30.420.10">
    <property type="entry name" value="Ribonuclease H-like superfamily/Ribonuclease H"/>
    <property type="match status" value="1"/>
</dbReference>
<keyword evidence="6" id="KW-1185">Reference proteome</keyword>
<organism evidence="5 6">
    <name type="scientific">Streptomyces lavendulocolor</name>
    <dbReference type="NCBI Taxonomy" id="67316"/>
    <lineage>
        <taxon>Bacteria</taxon>
        <taxon>Bacillati</taxon>
        <taxon>Actinomycetota</taxon>
        <taxon>Actinomycetes</taxon>
        <taxon>Kitasatosporales</taxon>
        <taxon>Streptomycetaceae</taxon>
        <taxon>Streptomyces</taxon>
    </lineage>
</organism>
<dbReference type="PANTHER" id="PTHR30231:SF4">
    <property type="entry name" value="PROTEIN NEN2"/>
    <property type="match status" value="1"/>
</dbReference>
<feature type="domain" description="Exonuclease" evidence="4">
    <location>
        <begin position="257"/>
        <end position="438"/>
    </location>
</feature>
<dbReference type="InterPro" id="IPR013520">
    <property type="entry name" value="Ribonucl_H"/>
</dbReference>
<keyword evidence="2" id="KW-0378">Hydrolase</keyword>
<dbReference type="GO" id="GO:0004527">
    <property type="term" value="F:exonuclease activity"/>
    <property type="evidence" value="ECO:0007669"/>
    <property type="project" value="UniProtKB-KW"/>
</dbReference>
<reference evidence="5 6" key="1">
    <citation type="submission" date="2024-06" db="EMBL/GenBank/DDBJ databases">
        <title>The Natural Products Discovery Center: Release of the First 8490 Sequenced Strains for Exploring Actinobacteria Biosynthetic Diversity.</title>
        <authorList>
            <person name="Kalkreuter E."/>
            <person name="Kautsar S.A."/>
            <person name="Yang D."/>
            <person name="Bader C.D."/>
            <person name="Teijaro C.N."/>
            <person name="Fluegel L."/>
            <person name="Davis C.M."/>
            <person name="Simpson J.R."/>
            <person name="Lauterbach L."/>
            <person name="Steele A.D."/>
            <person name="Gui C."/>
            <person name="Meng S."/>
            <person name="Li G."/>
            <person name="Viehrig K."/>
            <person name="Ye F."/>
            <person name="Su P."/>
            <person name="Kiefer A.F."/>
            <person name="Nichols A."/>
            <person name="Cepeda A.J."/>
            <person name="Yan W."/>
            <person name="Fan B."/>
            <person name="Jiang Y."/>
            <person name="Adhikari A."/>
            <person name="Zheng C.-J."/>
            <person name="Schuster L."/>
            <person name="Cowan T.M."/>
            <person name="Smanski M.J."/>
            <person name="Chevrette M.G."/>
            <person name="De Carvalho L.P.S."/>
            <person name="Shen B."/>
        </authorList>
    </citation>
    <scope>NUCLEOTIDE SEQUENCE [LARGE SCALE GENOMIC DNA]</scope>
    <source>
        <strain evidence="5 6">NPDC006337</strain>
    </source>
</reference>
<accession>A0ABV2WH30</accession>
<evidence type="ECO:0000256" key="2">
    <source>
        <dbReference type="ARBA" id="ARBA00022801"/>
    </source>
</evidence>
<evidence type="ECO:0000313" key="5">
    <source>
        <dbReference type="EMBL" id="MEU0712631.1"/>
    </source>
</evidence>
<comment type="caution">
    <text evidence="5">The sequence shown here is derived from an EMBL/GenBank/DDBJ whole genome shotgun (WGS) entry which is preliminary data.</text>
</comment>
<dbReference type="EMBL" id="JBEXZR010000072">
    <property type="protein sequence ID" value="MEU0712631.1"/>
    <property type="molecule type" value="Genomic_DNA"/>
</dbReference>
<dbReference type="SUPFAM" id="SSF53098">
    <property type="entry name" value="Ribonuclease H-like"/>
    <property type="match status" value="1"/>
</dbReference>
<dbReference type="Proteomes" id="UP001550378">
    <property type="component" value="Unassembled WGS sequence"/>
</dbReference>
<dbReference type="Pfam" id="PF00929">
    <property type="entry name" value="RNase_T"/>
    <property type="match status" value="1"/>
</dbReference>
<dbReference type="PANTHER" id="PTHR30231">
    <property type="entry name" value="DNA POLYMERASE III SUBUNIT EPSILON"/>
    <property type="match status" value="1"/>
</dbReference>
<dbReference type="RefSeq" id="WP_359658937.1">
    <property type="nucleotide sequence ID" value="NZ_JBEXZP010000438.1"/>
</dbReference>
<dbReference type="CDD" id="cd06127">
    <property type="entry name" value="DEDDh"/>
    <property type="match status" value="1"/>
</dbReference>
<sequence>MTTTTTRTTAPAQIAAQPVEHVNGLPVYASGKVPEGLMTVRQLEAAGRRRTPGQKPRAYLRYRTRYGGRSVELYHVDDTRAVRPLSPRQEAQKLARRMCILCASVADSPLSERSRRRSPWLPVSGRICNPCADVAAERWQRTCGRCGTEFKHQDSVSYRECVACREVRRLGEEVARRLVRRHCPDCAVQTATREEIKAADTADDSRQALGFPRTCEPCKAKRKRQVEEARRAGERERWDELGPVRQWARQVMSAPHEYAILDTETTGLEWDAKIVEISVTDGAGNVLLDTLVNPGVSIPEEAAYIHGITDDDVRDARRFGAILPQLSKALAGRRVIIYNREYDTGVLAYELNRHFQEHEPALSGLEPSRWERHPAAAAWMDAQQWDRCAMLAYAVHVGEWSEYWGGWSWQRLGGGHRALGDCRTVVERIREMAQQPDPF</sequence>
<dbReference type="InterPro" id="IPR012337">
    <property type="entry name" value="RNaseH-like_sf"/>
</dbReference>
<evidence type="ECO:0000313" key="6">
    <source>
        <dbReference type="Proteomes" id="UP001550378"/>
    </source>
</evidence>
<gene>
    <name evidence="5" type="ORF">ABZ508_35310</name>
</gene>
<dbReference type="SMART" id="SM00479">
    <property type="entry name" value="EXOIII"/>
    <property type="match status" value="1"/>
</dbReference>
<name>A0ABV2WH30_9ACTN</name>
<evidence type="ECO:0000259" key="4">
    <source>
        <dbReference type="SMART" id="SM00479"/>
    </source>
</evidence>